<reference evidence="4 5" key="1">
    <citation type="submission" date="2019-02" db="EMBL/GenBank/DDBJ databases">
        <title>Genomic Encyclopedia of Type Strains, Phase IV (KMG-IV): sequencing the most valuable type-strain genomes for metagenomic binning, comparative biology and taxonomic classification.</title>
        <authorList>
            <person name="Goeker M."/>
        </authorList>
    </citation>
    <scope>NUCLEOTIDE SEQUENCE [LARGE SCALE GENOMIC DNA]</scope>
    <source>
        <strain evidence="4 5">DSM 18116</strain>
    </source>
</reference>
<dbReference type="PANTHER" id="PTHR46769:SF2">
    <property type="entry name" value="FIBROCYSTIN-L ISOFORM 2 PRECURSOR-RELATED"/>
    <property type="match status" value="1"/>
</dbReference>
<protein>
    <submittedName>
        <fullName evidence="4">IPT/TIG domain-containing protein</fullName>
    </submittedName>
</protein>
<feature type="domain" description="IPT/TIG" evidence="3">
    <location>
        <begin position="282"/>
        <end position="360"/>
    </location>
</feature>
<feature type="chain" id="PRO_5020481308" evidence="2">
    <location>
        <begin position="27"/>
        <end position="725"/>
    </location>
</feature>
<dbReference type="PANTHER" id="PTHR46769">
    <property type="entry name" value="POLYCYSTIC KIDNEY AND HEPATIC DISEASE 1 (AUTOSOMAL RECESSIVE)-LIKE 1"/>
    <property type="match status" value="1"/>
</dbReference>
<dbReference type="AlphaFoldDB" id="A0A4V2EYR7"/>
<name>A0A4V2EYR7_9BACT</name>
<keyword evidence="1 2" id="KW-0732">Signal</keyword>
<dbReference type="EMBL" id="SGXA01000007">
    <property type="protein sequence ID" value="RZS63930.1"/>
    <property type="molecule type" value="Genomic_DNA"/>
</dbReference>
<dbReference type="InterPro" id="IPR052387">
    <property type="entry name" value="Fibrocystin"/>
</dbReference>
<feature type="domain" description="IPT/TIG" evidence="3">
    <location>
        <begin position="203"/>
        <end position="280"/>
    </location>
</feature>
<dbReference type="Gene3D" id="2.120.10.30">
    <property type="entry name" value="TolB, C-terminal domain"/>
    <property type="match status" value="3"/>
</dbReference>
<dbReference type="Proteomes" id="UP000293874">
    <property type="component" value="Unassembled WGS sequence"/>
</dbReference>
<sequence length="725" mass="75448">MHINMKVYSKWLFLFSLLLISSVVLIATGCKKDDKAPPVQMIIKNYYPNSGQAGTLVTIEGTGFSNNISQYKAAIAGADAEMVSATSEALVLRMPVAGKTGNLSFVYQEKTYEVGQYTYQALTVSRVFPNNGTVGSQIRISGAGFSSVKEPAAVLVNGKAALIVSVTDTLIVAEIPAEAGTGPVTVKVDGMEAKGQDFKYQAISAIKPLSGGAATRVTIRGSGFESTTDGNIIDFNGKPATVISATETEIVVQAPAEVSTGPVSVNINGQKIIGPAFTVVGKPVINVVSPLSGPQGSIMTITGDIFSTMPDENKVFINNVEVPVTTASKNQLQLTLPGGTGSGTVRVVVNDQATEGPQFKDQTLGITRITPDNGLAGTNITVTGTGFSAVTAENIVTINGVPATVTTATETSLVLTAPATVSTGQLKVVVNGLEALSPVPFKRAGVMTLAGGPASSVFTSGAAAMAIDSDGNLYVVDQQAKLVKKIAPDGTVSNLQAGGSDIIFGMPSGITIDKNDNIFVSDQTAMQIRKITPAGVNTVHTSGFASTQITVDGNGVIYANVSGFAQGINRVTTVGTYTKVNGPYWVMTRVVVDASGNIYYPDQNANSGNGIRTTTTAGQSFDFVGNSEAGFADGVSYMAQFNGIGSAVFANAGEMLVADNNNKALRKVEMATRTVSTIQRFSWGYQDGTLSEAKFNSMTDMCIGADGSIYILDATNKSVRKIFLQ</sequence>
<evidence type="ECO:0000313" key="4">
    <source>
        <dbReference type="EMBL" id="RZS63930.1"/>
    </source>
</evidence>
<dbReference type="RefSeq" id="WP_130544501.1">
    <property type="nucleotide sequence ID" value="NZ_CP042431.1"/>
</dbReference>
<dbReference type="InterPro" id="IPR014756">
    <property type="entry name" value="Ig_E-set"/>
</dbReference>
<dbReference type="InterPro" id="IPR011042">
    <property type="entry name" value="6-blade_b-propeller_TolB-like"/>
</dbReference>
<dbReference type="Gene3D" id="2.60.40.10">
    <property type="entry name" value="Immunoglobulins"/>
    <property type="match status" value="5"/>
</dbReference>
<comment type="caution">
    <text evidence="4">The sequence shown here is derived from an EMBL/GenBank/DDBJ whole genome shotgun (WGS) entry which is preliminary data.</text>
</comment>
<evidence type="ECO:0000259" key="3">
    <source>
        <dbReference type="SMART" id="SM00429"/>
    </source>
</evidence>
<dbReference type="SUPFAM" id="SSF81296">
    <property type="entry name" value="E set domains"/>
    <property type="match status" value="5"/>
</dbReference>
<evidence type="ECO:0000256" key="1">
    <source>
        <dbReference type="ARBA" id="ARBA00022729"/>
    </source>
</evidence>
<gene>
    <name evidence="4" type="ORF">EV199_6030</name>
</gene>
<feature type="domain" description="IPT/TIG" evidence="3">
    <location>
        <begin position="363"/>
        <end position="444"/>
    </location>
</feature>
<dbReference type="Pfam" id="PF01833">
    <property type="entry name" value="TIG"/>
    <property type="match status" value="5"/>
</dbReference>
<dbReference type="OrthoDB" id="670826at2"/>
<dbReference type="PROSITE" id="PS51257">
    <property type="entry name" value="PROKAR_LIPOPROTEIN"/>
    <property type="match status" value="1"/>
</dbReference>
<dbReference type="CDD" id="cd00603">
    <property type="entry name" value="IPT_PCSR"/>
    <property type="match status" value="5"/>
</dbReference>
<feature type="signal peptide" evidence="2">
    <location>
        <begin position="1"/>
        <end position="26"/>
    </location>
</feature>
<dbReference type="InterPro" id="IPR002909">
    <property type="entry name" value="IPT_dom"/>
</dbReference>
<dbReference type="SMART" id="SM00429">
    <property type="entry name" value="IPT"/>
    <property type="match status" value="4"/>
</dbReference>
<accession>A0A4V2EYR7</accession>
<dbReference type="InterPro" id="IPR013783">
    <property type="entry name" value="Ig-like_fold"/>
</dbReference>
<organism evidence="4 5">
    <name type="scientific">Pseudobacter ginsenosidimutans</name>
    <dbReference type="NCBI Taxonomy" id="661488"/>
    <lineage>
        <taxon>Bacteria</taxon>
        <taxon>Pseudomonadati</taxon>
        <taxon>Bacteroidota</taxon>
        <taxon>Chitinophagia</taxon>
        <taxon>Chitinophagales</taxon>
        <taxon>Chitinophagaceae</taxon>
        <taxon>Pseudobacter</taxon>
    </lineage>
</organism>
<keyword evidence="5" id="KW-1185">Reference proteome</keyword>
<evidence type="ECO:0000256" key="2">
    <source>
        <dbReference type="SAM" id="SignalP"/>
    </source>
</evidence>
<feature type="domain" description="IPT/TIG" evidence="3">
    <location>
        <begin position="121"/>
        <end position="201"/>
    </location>
</feature>
<dbReference type="SUPFAM" id="SSF101898">
    <property type="entry name" value="NHL repeat"/>
    <property type="match status" value="1"/>
</dbReference>
<proteinExistence type="predicted"/>
<evidence type="ECO:0000313" key="5">
    <source>
        <dbReference type="Proteomes" id="UP000293874"/>
    </source>
</evidence>